<dbReference type="PANTHER" id="PTHR30146">
    <property type="entry name" value="LACI-RELATED TRANSCRIPTIONAL REPRESSOR"/>
    <property type="match status" value="1"/>
</dbReference>
<keyword evidence="1" id="KW-0805">Transcription regulation</keyword>
<evidence type="ECO:0000259" key="4">
    <source>
        <dbReference type="PROSITE" id="PS50932"/>
    </source>
</evidence>
<comment type="caution">
    <text evidence="5">The sequence shown here is derived from an EMBL/GenBank/DDBJ whole genome shotgun (WGS) entry which is preliminary data.</text>
</comment>
<keyword evidence="3" id="KW-0804">Transcription</keyword>
<dbReference type="CDD" id="cd01392">
    <property type="entry name" value="HTH_LacI"/>
    <property type="match status" value="1"/>
</dbReference>
<name>A0ABV6B4Q7_9DEIO</name>
<dbReference type="PANTHER" id="PTHR30146:SF138">
    <property type="entry name" value="TRANSCRIPTIONAL REGULATORY PROTEIN"/>
    <property type="match status" value="1"/>
</dbReference>
<gene>
    <name evidence="5" type="ORF">ACFFLM_22475</name>
</gene>
<protein>
    <submittedName>
        <fullName evidence="5">LacI family DNA-binding transcriptional regulator</fullName>
    </submittedName>
</protein>
<dbReference type="Pfam" id="PF00356">
    <property type="entry name" value="LacI"/>
    <property type="match status" value="1"/>
</dbReference>
<dbReference type="Pfam" id="PF13377">
    <property type="entry name" value="Peripla_BP_3"/>
    <property type="match status" value="1"/>
</dbReference>
<keyword evidence="2 5" id="KW-0238">DNA-binding</keyword>
<accession>A0ABV6B4Q7</accession>
<evidence type="ECO:0000313" key="6">
    <source>
        <dbReference type="Proteomes" id="UP001589733"/>
    </source>
</evidence>
<dbReference type="SMART" id="SM00354">
    <property type="entry name" value="HTH_LACI"/>
    <property type="match status" value="1"/>
</dbReference>
<dbReference type="Gene3D" id="3.40.50.2300">
    <property type="match status" value="2"/>
</dbReference>
<dbReference type="EMBL" id="JBHLYR010000063">
    <property type="protein sequence ID" value="MFB9994727.1"/>
    <property type="molecule type" value="Genomic_DNA"/>
</dbReference>
<dbReference type="InterPro" id="IPR010982">
    <property type="entry name" value="Lambda_DNA-bd_dom_sf"/>
</dbReference>
<dbReference type="InterPro" id="IPR000843">
    <property type="entry name" value="HTH_LacI"/>
</dbReference>
<dbReference type="Gene3D" id="1.10.260.40">
    <property type="entry name" value="lambda repressor-like DNA-binding domains"/>
    <property type="match status" value="1"/>
</dbReference>
<evidence type="ECO:0000256" key="3">
    <source>
        <dbReference type="ARBA" id="ARBA00023163"/>
    </source>
</evidence>
<evidence type="ECO:0000256" key="2">
    <source>
        <dbReference type="ARBA" id="ARBA00023125"/>
    </source>
</evidence>
<dbReference type="RefSeq" id="WP_380015945.1">
    <property type="nucleotide sequence ID" value="NZ_JBHLYR010000063.1"/>
</dbReference>
<reference evidence="5 6" key="1">
    <citation type="submission" date="2024-09" db="EMBL/GenBank/DDBJ databases">
        <authorList>
            <person name="Sun Q."/>
            <person name="Mori K."/>
        </authorList>
    </citation>
    <scope>NUCLEOTIDE SEQUENCE [LARGE SCALE GENOMIC DNA]</scope>
    <source>
        <strain evidence="5 6">JCM 13503</strain>
    </source>
</reference>
<proteinExistence type="predicted"/>
<dbReference type="PROSITE" id="PS50932">
    <property type="entry name" value="HTH_LACI_2"/>
    <property type="match status" value="1"/>
</dbReference>
<dbReference type="CDD" id="cd06267">
    <property type="entry name" value="PBP1_LacI_sugar_binding-like"/>
    <property type="match status" value="1"/>
</dbReference>
<evidence type="ECO:0000256" key="1">
    <source>
        <dbReference type="ARBA" id="ARBA00023015"/>
    </source>
</evidence>
<keyword evidence="6" id="KW-1185">Reference proteome</keyword>
<sequence length="341" mass="35968">MDDGVRSVTKRRKPTSADVARLAGVDRSTVSLVLGGKALGRVSDGVRILVERAAREVGYLPNAAARALRTGHTHIIALVVPQATNPFFTAVLRGAEREAQQRGYAVLLVNAEHDAAWEERLIHTLSSHAVSGFVLWRAPSSTSFEALGGACVLVEVERSGVPSILLDVPAGVRAAVKHLLDLGHTRIGHFAADLAHDTFAVRADALERTLAEAGLERLGAWTARAPLEFDLARSVARAWLQLTPRPTAVVCDDDLLAAALIKAARDDGRGVPSELSVVGFGDLEVARVVEPEITTVSAEPEALGQQAVASLLRLLSGAPAPTSPIVLPTRLVVRASTAPPG</sequence>
<dbReference type="InterPro" id="IPR046335">
    <property type="entry name" value="LacI/GalR-like_sensor"/>
</dbReference>
<dbReference type="InterPro" id="IPR028082">
    <property type="entry name" value="Peripla_BP_I"/>
</dbReference>
<dbReference type="SUPFAM" id="SSF47413">
    <property type="entry name" value="lambda repressor-like DNA-binding domains"/>
    <property type="match status" value="1"/>
</dbReference>
<feature type="domain" description="HTH lacI-type" evidence="4">
    <location>
        <begin position="14"/>
        <end position="70"/>
    </location>
</feature>
<dbReference type="Proteomes" id="UP001589733">
    <property type="component" value="Unassembled WGS sequence"/>
</dbReference>
<dbReference type="GO" id="GO:0003677">
    <property type="term" value="F:DNA binding"/>
    <property type="evidence" value="ECO:0007669"/>
    <property type="project" value="UniProtKB-KW"/>
</dbReference>
<evidence type="ECO:0000313" key="5">
    <source>
        <dbReference type="EMBL" id="MFB9994727.1"/>
    </source>
</evidence>
<dbReference type="SUPFAM" id="SSF53822">
    <property type="entry name" value="Periplasmic binding protein-like I"/>
    <property type="match status" value="1"/>
</dbReference>
<organism evidence="5 6">
    <name type="scientific">Deinococcus oregonensis</name>
    <dbReference type="NCBI Taxonomy" id="1805970"/>
    <lineage>
        <taxon>Bacteria</taxon>
        <taxon>Thermotogati</taxon>
        <taxon>Deinococcota</taxon>
        <taxon>Deinococci</taxon>
        <taxon>Deinococcales</taxon>
        <taxon>Deinococcaceae</taxon>
        <taxon>Deinococcus</taxon>
    </lineage>
</organism>